<feature type="transmembrane region" description="Helical" evidence="13">
    <location>
        <begin position="149"/>
        <end position="172"/>
    </location>
</feature>
<dbReference type="InterPro" id="IPR005467">
    <property type="entry name" value="His_kinase_dom"/>
</dbReference>
<evidence type="ECO:0000256" key="7">
    <source>
        <dbReference type="ARBA" id="ARBA00022741"/>
    </source>
</evidence>
<organism evidence="16 17">
    <name type="scientific">Cereibacter changlensis</name>
    <dbReference type="NCBI Taxonomy" id="402884"/>
    <lineage>
        <taxon>Bacteria</taxon>
        <taxon>Pseudomonadati</taxon>
        <taxon>Pseudomonadota</taxon>
        <taxon>Alphaproteobacteria</taxon>
        <taxon>Rhodobacterales</taxon>
        <taxon>Paracoccaceae</taxon>
        <taxon>Cereibacter</taxon>
    </lineage>
</organism>
<dbReference type="EMBL" id="QKZS01000035">
    <property type="protein sequence ID" value="PZX47537.1"/>
    <property type="molecule type" value="Genomic_DNA"/>
</dbReference>
<evidence type="ECO:0000259" key="14">
    <source>
        <dbReference type="PROSITE" id="PS50109"/>
    </source>
</evidence>
<dbReference type="Gene3D" id="3.30.565.10">
    <property type="entry name" value="Histidine kinase-like ATPase, C-terminal domain"/>
    <property type="match status" value="1"/>
</dbReference>
<keyword evidence="10 13" id="KW-1133">Transmembrane helix</keyword>
<dbReference type="PROSITE" id="PS50885">
    <property type="entry name" value="HAMP"/>
    <property type="match status" value="1"/>
</dbReference>
<dbReference type="InterPro" id="IPR003661">
    <property type="entry name" value="HisK_dim/P_dom"/>
</dbReference>
<evidence type="ECO:0000256" key="1">
    <source>
        <dbReference type="ARBA" id="ARBA00000085"/>
    </source>
</evidence>
<evidence type="ECO:0000256" key="8">
    <source>
        <dbReference type="ARBA" id="ARBA00022777"/>
    </source>
</evidence>
<name>A0A2W7QV34_9RHOB</name>
<dbReference type="Pfam" id="PF00512">
    <property type="entry name" value="HisKA"/>
    <property type="match status" value="1"/>
</dbReference>
<comment type="subcellular location">
    <subcellularLocation>
        <location evidence="2">Membrane</location>
        <topology evidence="2">Multi-pass membrane protein</topology>
    </subcellularLocation>
</comment>
<dbReference type="GO" id="GO:0005524">
    <property type="term" value="F:ATP binding"/>
    <property type="evidence" value="ECO:0007669"/>
    <property type="project" value="UniProtKB-KW"/>
</dbReference>
<dbReference type="SMART" id="SM00388">
    <property type="entry name" value="HisKA"/>
    <property type="match status" value="1"/>
</dbReference>
<dbReference type="Proteomes" id="UP000249538">
    <property type="component" value="Unassembled WGS sequence"/>
</dbReference>
<evidence type="ECO:0000256" key="11">
    <source>
        <dbReference type="ARBA" id="ARBA00023012"/>
    </source>
</evidence>
<dbReference type="AlphaFoldDB" id="A0A2W7QV34"/>
<dbReference type="CDD" id="cd00082">
    <property type="entry name" value="HisKA"/>
    <property type="match status" value="1"/>
</dbReference>
<keyword evidence="5" id="KW-0808">Transferase</keyword>
<evidence type="ECO:0000256" key="3">
    <source>
        <dbReference type="ARBA" id="ARBA00012438"/>
    </source>
</evidence>
<keyword evidence="4" id="KW-0597">Phosphoprotein</keyword>
<evidence type="ECO:0000256" key="5">
    <source>
        <dbReference type="ARBA" id="ARBA00022679"/>
    </source>
</evidence>
<dbReference type="GO" id="GO:0000155">
    <property type="term" value="F:phosphorelay sensor kinase activity"/>
    <property type="evidence" value="ECO:0007669"/>
    <property type="project" value="InterPro"/>
</dbReference>
<dbReference type="Gene3D" id="1.20.5.1040">
    <property type="entry name" value="Sensor protein qsec"/>
    <property type="match status" value="1"/>
</dbReference>
<evidence type="ECO:0000256" key="6">
    <source>
        <dbReference type="ARBA" id="ARBA00022692"/>
    </source>
</evidence>
<dbReference type="EC" id="2.7.13.3" evidence="3"/>
<feature type="domain" description="HAMP" evidence="15">
    <location>
        <begin position="173"/>
        <end position="225"/>
    </location>
</feature>
<dbReference type="Pfam" id="PF08521">
    <property type="entry name" value="2CSK_N"/>
    <property type="match status" value="1"/>
</dbReference>
<keyword evidence="7" id="KW-0547">Nucleotide-binding</keyword>
<gene>
    <name evidence="16" type="ORF">LX76_04486</name>
</gene>
<keyword evidence="8 16" id="KW-0418">Kinase</keyword>
<evidence type="ECO:0000256" key="13">
    <source>
        <dbReference type="SAM" id="Phobius"/>
    </source>
</evidence>
<proteinExistence type="predicted"/>
<evidence type="ECO:0000256" key="9">
    <source>
        <dbReference type="ARBA" id="ARBA00022840"/>
    </source>
</evidence>
<evidence type="ECO:0000259" key="15">
    <source>
        <dbReference type="PROSITE" id="PS50885"/>
    </source>
</evidence>
<dbReference type="PRINTS" id="PR00344">
    <property type="entry name" value="BCTRLSENSOR"/>
</dbReference>
<dbReference type="SUPFAM" id="SSF47384">
    <property type="entry name" value="Homodimeric domain of signal transducing histidine kinase"/>
    <property type="match status" value="1"/>
</dbReference>
<dbReference type="InterPro" id="IPR004358">
    <property type="entry name" value="Sig_transdc_His_kin-like_C"/>
</dbReference>
<evidence type="ECO:0000256" key="2">
    <source>
        <dbReference type="ARBA" id="ARBA00004141"/>
    </source>
</evidence>
<protein>
    <recommendedName>
        <fullName evidence="3">histidine kinase</fullName>
        <ecNumber evidence="3">2.7.13.3</ecNumber>
    </recommendedName>
</protein>
<dbReference type="Pfam" id="PF02518">
    <property type="entry name" value="HATPase_c"/>
    <property type="match status" value="1"/>
</dbReference>
<dbReference type="PANTHER" id="PTHR45436">
    <property type="entry name" value="SENSOR HISTIDINE KINASE YKOH"/>
    <property type="match status" value="1"/>
</dbReference>
<keyword evidence="12 13" id="KW-0472">Membrane</keyword>
<accession>A0A2W7QV34</accession>
<dbReference type="SMART" id="SM00387">
    <property type="entry name" value="HATPase_c"/>
    <property type="match status" value="1"/>
</dbReference>
<dbReference type="InterPro" id="IPR036890">
    <property type="entry name" value="HATPase_C_sf"/>
</dbReference>
<evidence type="ECO:0000256" key="4">
    <source>
        <dbReference type="ARBA" id="ARBA00022553"/>
    </source>
</evidence>
<dbReference type="SUPFAM" id="SSF55874">
    <property type="entry name" value="ATPase domain of HSP90 chaperone/DNA topoisomerase II/histidine kinase"/>
    <property type="match status" value="1"/>
</dbReference>
<comment type="catalytic activity">
    <reaction evidence="1">
        <text>ATP + protein L-histidine = ADP + protein N-phospho-L-histidine.</text>
        <dbReference type="EC" id="2.7.13.3"/>
    </reaction>
</comment>
<reference evidence="16 17" key="1">
    <citation type="submission" date="2018-06" db="EMBL/GenBank/DDBJ databases">
        <title>Genomic Encyclopedia of Archaeal and Bacterial Type Strains, Phase II (KMG-II): from individual species to whole genera.</title>
        <authorList>
            <person name="Goeker M."/>
        </authorList>
    </citation>
    <scope>NUCLEOTIDE SEQUENCE [LARGE SCALE GENOMIC DNA]</scope>
    <source>
        <strain evidence="16 17">DSM 18774</strain>
    </source>
</reference>
<dbReference type="GO" id="GO:0005886">
    <property type="term" value="C:plasma membrane"/>
    <property type="evidence" value="ECO:0007669"/>
    <property type="project" value="TreeGrafter"/>
</dbReference>
<dbReference type="Gene3D" id="1.10.287.130">
    <property type="match status" value="1"/>
</dbReference>
<dbReference type="InterPro" id="IPR036097">
    <property type="entry name" value="HisK_dim/P_sf"/>
</dbReference>
<evidence type="ECO:0000313" key="17">
    <source>
        <dbReference type="Proteomes" id="UP000249538"/>
    </source>
</evidence>
<keyword evidence="9" id="KW-0067">ATP-binding</keyword>
<dbReference type="RefSeq" id="WP_111467597.1">
    <property type="nucleotide sequence ID" value="NZ_QKZS01000035.1"/>
</dbReference>
<dbReference type="InterPro" id="IPR003594">
    <property type="entry name" value="HATPase_dom"/>
</dbReference>
<dbReference type="PROSITE" id="PS50109">
    <property type="entry name" value="HIS_KIN"/>
    <property type="match status" value="1"/>
</dbReference>
<dbReference type="InterPro" id="IPR050428">
    <property type="entry name" value="TCS_sensor_his_kinase"/>
</dbReference>
<keyword evidence="11" id="KW-0902">Two-component regulatory system</keyword>
<keyword evidence="6 13" id="KW-0812">Transmembrane</keyword>
<dbReference type="InterPro" id="IPR003660">
    <property type="entry name" value="HAMP_dom"/>
</dbReference>
<sequence length="439" mass="47184">MTQRSLQAQLALVLGTGVTVLWLGTAWVTSRILHWELDEVFDSALEETAQRLLPLAVTDILGREDPSVTQRIAALRDHEEFYTYLVRDPGGRVLMASHQADPTAFPLCAAPGFAQTDTHRLYCETALQGTVIMTVAEPLSHRAGIAREVAMALGLPILVVIPLALLGLIAVVRHSFRQVRRLREALGTRGARDLSPIDGSGLPAEIAPLAAAVNQLFDRLREAFEAERSFAVHAAHELRTPVAGATAQAQRIRIETSDPKAARRAAEIEVTLKRLTRLSEKLLQLARAEGGRVTTQVGADLRPILRLVVTDFARAGTGNRIALEMAEGSVFSRIDPDAFAILCRNLIENGLRHGDEAPVEVGLDAAGQLSVGNGGAVVAPDVLRRLTLRFERAPGAGEGSGLGLAIVRTIVDRSGGTLTLASPRSGQRDGFEVTVRLPV</sequence>
<comment type="caution">
    <text evidence="16">The sequence shown here is derived from an EMBL/GenBank/DDBJ whole genome shotgun (WGS) entry which is preliminary data.</text>
</comment>
<dbReference type="InterPro" id="IPR013727">
    <property type="entry name" value="2CSK_N"/>
</dbReference>
<evidence type="ECO:0000256" key="10">
    <source>
        <dbReference type="ARBA" id="ARBA00022989"/>
    </source>
</evidence>
<feature type="domain" description="Histidine kinase" evidence="14">
    <location>
        <begin position="233"/>
        <end position="439"/>
    </location>
</feature>
<dbReference type="PANTHER" id="PTHR45436:SF14">
    <property type="entry name" value="SENSOR PROTEIN QSEC"/>
    <property type="match status" value="1"/>
</dbReference>
<evidence type="ECO:0000256" key="12">
    <source>
        <dbReference type="ARBA" id="ARBA00023136"/>
    </source>
</evidence>
<evidence type="ECO:0000313" key="16">
    <source>
        <dbReference type="EMBL" id="PZX47537.1"/>
    </source>
</evidence>